<dbReference type="PANTHER" id="PTHR11388">
    <property type="entry name" value="ORGANIC ANION TRANSPORTER"/>
    <property type="match status" value="1"/>
</dbReference>
<name>A0ABQ9FX64_TEGGR</name>
<keyword evidence="2" id="KW-0472">Membrane</keyword>
<feature type="transmembrane region" description="Helical" evidence="2">
    <location>
        <begin position="294"/>
        <end position="316"/>
    </location>
</feature>
<accession>A0ABQ9FX64</accession>
<dbReference type="Pfam" id="PF03137">
    <property type="entry name" value="OATP"/>
    <property type="match status" value="1"/>
</dbReference>
<dbReference type="InterPro" id="IPR036259">
    <property type="entry name" value="MFS_trans_sf"/>
</dbReference>
<dbReference type="EMBL" id="JARBDR010000018">
    <property type="protein sequence ID" value="KAJ8321834.1"/>
    <property type="molecule type" value="Genomic_DNA"/>
</dbReference>
<keyword evidence="2" id="KW-0812">Transmembrane</keyword>
<evidence type="ECO:0000256" key="1">
    <source>
        <dbReference type="ARBA" id="ARBA00023157"/>
    </source>
</evidence>
<feature type="transmembrane region" description="Helical" evidence="2">
    <location>
        <begin position="98"/>
        <end position="118"/>
    </location>
</feature>
<dbReference type="SUPFAM" id="SSF103473">
    <property type="entry name" value="MFS general substrate transporter"/>
    <property type="match status" value="1"/>
</dbReference>
<dbReference type="Proteomes" id="UP001217089">
    <property type="component" value="Unassembled WGS sequence"/>
</dbReference>
<dbReference type="Gene3D" id="1.20.1250.20">
    <property type="entry name" value="MFS general substrate transporter like domains"/>
    <property type="match status" value="1"/>
</dbReference>
<feature type="transmembrane region" description="Helical" evidence="2">
    <location>
        <begin position="166"/>
        <end position="187"/>
    </location>
</feature>
<protein>
    <submittedName>
        <fullName evidence="3">Uncharacterized protein</fullName>
    </submittedName>
</protein>
<keyword evidence="2" id="KW-1133">Transmembrane helix</keyword>
<proteinExistence type="predicted"/>
<reference evidence="3 4" key="1">
    <citation type="submission" date="2022-12" db="EMBL/GenBank/DDBJ databases">
        <title>Chromosome-level genome of Tegillarca granosa.</title>
        <authorList>
            <person name="Kim J."/>
        </authorList>
    </citation>
    <scope>NUCLEOTIDE SEQUENCE [LARGE SCALE GENOMIC DNA]</scope>
    <source>
        <strain evidence="3">Teg-2019</strain>
        <tissue evidence="3">Adductor muscle</tissue>
    </source>
</reference>
<organism evidence="3 4">
    <name type="scientific">Tegillarca granosa</name>
    <name type="common">Malaysian cockle</name>
    <name type="synonym">Anadara granosa</name>
    <dbReference type="NCBI Taxonomy" id="220873"/>
    <lineage>
        <taxon>Eukaryota</taxon>
        <taxon>Metazoa</taxon>
        <taxon>Spiralia</taxon>
        <taxon>Lophotrochozoa</taxon>
        <taxon>Mollusca</taxon>
        <taxon>Bivalvia</taxon>
        <taxon>Autobranchia</taxon>
        <taxon>Pteriomorphia</taxon>
        <taxon>Arcoida</taxon>
        <taxon>Arcoidea</taxon>
        <taxon>Arcidae</taxon>
        <taxon>Tegillarca</taxon>
    </lineage>
</organism>
<comment type="caution">
    <text evidence="3">The sequence shown here is derived from an EMBL/GenBank/DDBJ whole genome shotgun (WGS) entry which is preliminary data.</text>
</comment>
<keyword evidence="4" id="KW-1185">Reference proteome</keyword>
<sequence>MDQFKNLTQLKHTWCPRNSIHSTNTNRLFRNDHCPTKFYTKSCTALSKMLQRMDTTKEFHVSSSNEKMSENHLETQLENIECGIMGFRPKILSKFRNILTFSIISGFVGIMASVQTYFTSQIPHLEKQFGLNSAESGLIVAWSRIGYLIFNLFGSSSAQLLHIPLILFWFMVIYSVAGLCLTIPYFAMASEGILSRGLSTSNDNFTIKSSVQSKSNEYFFCDTSISNITGGVGIGCDVNIPEVSDAGSDVQQFKTMASVIFSLCLLVMGIMYASRFPYTTVFVDDNVNKLKTGFYIGFLYGIGIFGPAIAFTVGGATSKIYVTLEGSNKAVNSRSSLYHK</sequence>
<feature type="transmembrane region" description="Helical" evidence="2">
    <location>
        <begin position="255"/>
        <end position="273"/>
    </location>
</feature>
<evidence type="ECO:0000256" key="2">
    <source>
        <dbReference type="SAM" id="Phobius"/>
    </source>
</evidence>
<evidence type="ECO:0000313" key="3">
    <source>
        <dbReference type="EMBL" id="KAJ8321834.1"/>
    </source>
</evidence>
<dbReference type="PANTHER" id="PTHR11388:SF100">
    <property type="entry name" value="SOLUTE CARRIER ORGANIC ANION TRANSPORTER FAMILY MEMBER 4A1"/>
    <property type="match status" value="1"/>
</dbReference>
<dbReference type="InterPro" id="IPR004156">
    <property type="entry name" value="OATP"/>
</dbReference>
<gene>
    <name evidence="3" type="ORF">KUTeg_000305</name>
</gene>
<evidence type="ECO:0000313" key="4">
    <source>
        <dbReference type="Proteomes" id="UP001217089"/>
    </source>
</evidence>
<keyword evidence="1" id="KW-1015">Disulfide bond</keyword>